<feature type="compositionally biased region" description="Basic and acidic residues" evidence="1">
    <location>
        <begin position="8"/>
        <end position="32"/>
    </location>
</feature>
<comment type="caution">
    <text evidence="2">The sequence shown here is derived from an EMBL/GenBank/DDBJ whole genome shotgun (WGS) entry which is preliminary data.</text>
</comment>
<feature type="compositionally biased region" description="Basic residues" evidence="1">
    <location>
        <begin position="62"/>
        <end position="74"/>
    </location>
</feature>
<organism evidence="2 3">
    <name type="scientific">Dovyalis caffra</name>
    <dbReference type="NCBI Taxonomy" id="77055"/>
    <lineage>
        <taxon>Eukaryota</taxon>
        <taxon>Viridiplantae</taxon>
        <taxon>Streptophyta</taxon>
        <taxon>Embryophyta</taxon>
        <taxon>Tracheophyta</taxon>
        <taxon>Spermatophyta</taxon>
        <taxon>Magnoliopsida</taxon>
        <taxon>eudicotyledons</taxon>
        <taxon>Gunneridae</taxon>
        <taxon>Pentapetalae</taxon>
        <taxon>rosids</taxon>
        <taxon>fabids</taxon>
        <taxon>Malpighiales</taxon>
        <taxon>Salicaceae</taxon>
        <taxon>Flacourtieae</taxon>
        <taxon>Dovyalis</taxon>
    </lineage>
</organism>
<feature type="region of interest" description="Disordered" evidence="1">
    <location>
        <begin position="1"/>
        <end position="81"/>
    </location>
</feature>
<evidence type="ECO:0000256" key="1">
    <source>
        <dbReference type="SAM" id="MobiDB-lite"/>
    </source>
</evidence>
<protein>
    <submittedName>
        <fullName evidence="2">Uncharacterized protein</fullName>
    </submittedName>
</protein>
<name>A0AAV1SR27_9ROSI</name>
<evidence type="ECO:0000313" key="2">
    <source>
        <dbReference type="EMBL" id="CAK7355220.1"/>
    </source>
</evidence>
<feature type="compositionally biased region" description="Polar residues" evidence="1">
    <location>
        <begin position="33"/>
        <end position="60"/>
    </location>
</feature>
<reference evidence="2 3" key="1">
    <citation type="submission" date="2024-01" db="EMBL/GenBank/DDBJ databases">
        <authorList>
            <person name="Waweru B."/>
        </authorList>
    </citation>
    <scope>NUCLEOTIDE SEQUENCE [LARGE SCALE GENOMIC DNA]</scope>
</reference>
<proteinExistence type="predicted"/>
<dbReference type="EMBL" id="CAWUPB010001195">
    <property type="protein sequence ID" value="CAK7355220.1"/>
    <property type="molecule type" value="Genomic_DNA"/>
</dbReference>
<evidence type="ECO:0000313" key="3">
    <source>
        <dbReference type="Proteomes" id="UP001314170"/>
    </source>
</evidence>
<accession>A0AAV1SR27</accession>
<gene>
    <name evidence="2" type="ORF">DCAF_LOCUS25556</name>
</gene>
<keyword evidence="3" id="KW-1185">Reference proteome</keyword>
<sequence>MEAAQDTQKPERAETKKEARMPYKFRTREENPRQQSNYQNQPHQLCKKTGNSTKTPTDNTTGRKHGRTTKHVKNICKTPPSYNPYAITNLLKAKLNN</sequence>
<dbReference type="AlphaFoldDB" id="A0AAV1SR27"/>
<dbReference type="Proteomes" id="UP001314170">
    <property type="component" value="Unassembled WGS sequence"/>
</dbReference>